<comment type="caution">
    <text evidence="2">The sequence shown here is derived from an EMBL/GenBank/DDBJ whole genome shotgun (WGS) entry which is preliminary data.</text>
</comment>
<dbReference type="Proteomes" id="UP001597118">
    <property type="component" value="Unassembled WGS sequence"/>
</dbReference>
<proteinExistence type="predicted"/>
<sequence>MKITYILPEITGGGIATYYKNLITPIVDTGNSVNIVLGDYKSDISNHDFPGNILQITENDYQEGWRKYIGLDIFPNIRHKCALSYACYKKAEKLNSDIIEITDYNLLFYSFLTNKIVPVVIRLAGSSGQLELHEHRDSDHIENILLLGIERYLINEADYIIGLSKLNIDYWNKLLSKKSFLHLPYLNYPNIDATDKKTEKCRGVVVGRLQLWKGAVFLCEFYKKYPSAPKVDWIGGDNYYKDHSKSMLSHLKKQYPDIIDNHINFKGRLSYEETQKAIENADFVLIPSTWDTFNFVITEAMWKEKVVIVSTGAGASELVQNDINGFVYKNNDLNSLMDAFNSYLKKTDHQLSDIAKNAHISIKNLLNNGQLITDRISVYKNLINQPVSKNHEIQFIDNSLQAVSTKEIFKRKLSIREIFQLILNKFSK</sequence>
<dbReference type="EC" id="2.4.-.-" evidence="2"/>
<dbReference type="Gene3D" id="3.40.50.2000">
    <property type="entry name" value="Glycogen Phosphorylase B"/>
    <property type="match status" value="2"/>
</dbReference>
<keyword evidence="3" id="KW-1185">Reference proteome</keyword>
<dbReference type="CDD" id="cd03801">
    <property type="entry name" value="GT4_PimA-like"/>
    <property type="match status" value="1"/>
</dbReference>
<dbReference type="PANTHER" id="PTHR12526">
    <property type="entry name" value="GLYCOSYLTRANSFERASE"/>
    <property type="match status" value="1"/>
</dbReference>
<dbReference type="EMBL" id="JBHUDG010000002">
    <property type="protein sequence ID" value="MFD1628610.1"/>
    <property type="molecule type" value="Genomic_DNA"/>
</dbReference>
<name>A0ABW4I8S3_9SPHI</name>
<feature type="domain" description="Glycosyl transferase family 1" evidence="1">
    <location>
        <begin position="196"/>
        <end position="357"/>
    </location>
</feature>
<dbReference type="Pfam" id="PF00534">
    <property type="entry name" value="Glycos_transf_1"/>
    <property type="match status" value="1"/>
</dbReference>
<protein>
    <submittedName>
        <fullName evidence="2">Glycosyltransferase family 4 protein</fullName>
        <ecNumber evidence="2">2.4.-.-</ecNumber>
    </submittedName>
</protein>
<dbReference type="RefSeq" id="WP_379660994.1">
    <property type="nucleotide sequence ID" value="NZ_JBHUDG010000002.1"/>
</dbReference>
<evidence type="ECO:0000313" key="3">
    <source>
        <dbReference type="Proteomes" id="UP001597118"/>
    </source>
</evidence>
<dbReference type="GO" id="GO:0016757">
    <property type="term" value="F:glycosyltransferase activity"/>
    <property type="evidence" value="ECO:0007669"/>
    <property type="project" value="UniProtKB-KW"/>
</dbReference>
<reference evidence="3" key="1">
    <citation type="journal article" date="2019" name="Int. J. Syst. Evol. Microbiol.">
        <title>The Global Catalogue of Microorganisms (GCM) 10K type strain sequencing project: providing services to taxonomists for standard genome sequencing and annotation.</title>
        <authorList>
            <consortium name="The Broad Institute Genomics Platform"/>
            <consortium name="The Broad Institute Genome Sequencing Center for Infectious Disease"/>
            <person name="Wu L."/>
            <person name="Ma J."/>
        </authorList>
    </citation>
    <scope>NUCLEOTIDE SEQUENCE [LARGE SCALE GENOMIC DNA]</scope>
    <source>
        <strain evidence="3">CCUG 53762</strain>
    </source>
</reference>
<accession>A0ABW4I8S3</accession>
<evidence type="ECO:0000313" key="2">
    <source>
        <dbReference type="EMBL" id="MFD1628610.1"/>
    </source>
</evidence>
<evidence type="ECO:0000259" key="1">
    <source>
        <dbReference type="Pfam" id="PF00534"/>
    </source>
</evidence>
<organism evidence="2 3">
    <name type="scientific">Pseudopedobacter beijingensis</name>
    <dbReference type="NCBI Taxonomy" id="1207056"/>
    <lineage>
        <taxon>Bacteria</taxon>
        <taxon>Pseudomonadati</taxon>
        <taxon>Bacteroidota</taxon>
        <taxon>Sphingobacteriia</taxon>
        <taxon>Sphingobacteriales</taxon>
        <taxon>Sphingobacteriaceae</taxon>
        <taxon>Pseudopedobacter</taxon>
    </lineage>
</organism>
<dbReference type="SUPFAM" id="SSF53756">
    <property type="entry name" value="UDP-Glycosyltransferase/glycogen phosphorylase"/>
    <property type="match status" value="1"/>
</dbReference>
<keyword evidence="2" id="KW-0328">Glycosyltransferase</keyword>
<gene>
    <name evidence="2" type="ORF">ACFSAH_01910</name>
</gene>
<keyword evidence="2" id="KW-0808">Transferase</keyword>
<dbReference type="InterPro" id="IPR001296">
    <property type="entry name" value="Glyco_trans_1"/>
</dbReference>